<accession>A0A8S5S0M5</accession>
<reference evidence="1" key="1">
    <citation type="journal article" date="2021" name="Proc. Natl. Acad. Sci. U.S.A.">
        <title>A Catalog of Tens of Thousands of Viruses from Human Metagenomes Reveals Hidden Associations with Chronic Diseases.</title>
        <authorList>
            <person name="Tisza M.J."/>
            <person name="Buck C.B."/>
        </authorList>
    </citation>
    <scope>NUCLEOTIDE SEQUENCE</scope>
    <source>
        <strain evidence="1">Ct8Lf7</strain>
    </source>
</reference>
<protein>
    <submittedName>
        <fullName evidence="1">Uncharacterized protein</fullName>
    </submittedName>
</protein>
<proteinExistence type="predicted"/>
<evidence type="ECO:0000313" key="1">
    <source>
        <dbReference type="EMBL" id="DAF44565.1"/>
    </source>
</evidence>
<organism evidence="1">
    <name type="scientific">Podoviridae sp. ct8Lf7</name>
    <dbReference type="NCBI Taxonomy" id="2827723"/>
    <lineage>
        <taxon>Viruses</taxon>
        <taxon>Duplodnaviria</taxon>
        <taxon>Heunggongvirae</taxon>
        <taxon>Uroviricota</taxon>
        <taxon>Caudoviricetes</taxon>
    </lineage>
</organism>
<dbReference type="EMBL" id="BK032511">
    <property type="protein sequence ID" value="DAF44565.1"/>
    <property type="molecule type" value="Genomic_DNA"/>
</dbReference>
<name>A0A8S5S0M5_9CAUD</name>
<sequence>MQEFLNNNITLGERELTPKIGIRNVKTVYNAFKRDVLFTFYDNTYGFEEKVWNLCWNELLEKFITFYSWVPSHMENINNIPFSFDRNTTKWLAKLGTSHSENSFADGITLSNVIIENT</sequence>